<reference evidence="4 5" key="1">
    <citation type="journal article" date="2015" name="Genome Biol.">
        <title>Comparative genomics of Steinernema reveals deeply conserved gene regulatory networks.</title>
        <authorList>
            <person name="Dillman A.R."/>
            <person name="Macchietto M."/>
            <person name="Porter C.F."/>
            <person name="Rogers A."/>
            <person name="Williams B."/>
            <person name="Antoshechkin I."/>
            <person name="Lee M.M."/>
            <person name="Goodwin Z."/>
            <person name="Lu X."/>
            <person name="Lewis E.E."/>
            <person name="Goodrich-Blair H."/>
            <person name="Stock S.P."/>
            <person name="Adams B.J."/>
            <person name="Sternberg P.W."/>
            <person name="Mortazavi A."/>
        </authorList>
    </citation>
    <scope>NUCLEOTIDE SEQUENCE [LARGE SCALE GENOMIC DNA]</scope>
    <source>
        <strain evidence="4 5">ALL</strain>
    </source>
</reference>
<feature type="transmembrane region" description="Helical" evidence="2">
    <location>
        <begin position="271"/>
        <end position="292"/>
    </location>
</feature>
<dbReference type="Proteomes" id="UP000298663">
    <property type="component" value="Unassembled WGS sequence"/>
</dbReference>
<comment type="subcellular location">
    <subcellularLocation>
        <location evidence="1">Membrane</location>
        <topology evidence="1">Multi-pass membrane protein</topology>
    </subcellularLocation>
</comment>
<feature type="transmembrane region" description="Helical" evidence="2">
    <location>
        <begin position="397"/>
        <end position="418"/>
    </location>
</feature>
<dbReference type="Gene3D" id="1.20.1250.20">
    <property type="entry name" value="MFS general substrate transporter like domains"/>
    <property type="match status" value="2"/>
</dbReference>
<keyword evidence="2" id="KW-0812">Transmembrane</keyword>
<proteinExistence type="predicted"/>
<keyword evidence="5" id="KW-1185">Reference proteome</keyword>
<gene>
    <name evidence="4" type="ORF">L596_029141</name>
</gene>
<dbReference type="InterPro" id="IPR036259">
    <property type="entry name" value="MFS_trans_sf"/>
</dbReference>
<feature type="transmembrane region" description="Helical" evidence="2">
    <location>
        <begin position="362"/>
        <end position="385"/>
    </location>
</feature>
<dbReference type="GO" id="GO:0022857">
    <property type="term" value="F:transmembrane transporter activity"/>
    <property type="evidence" value="ECO:0007669"/>
    <property type="project" value="InterPro"/>
</dbReference>
<sequence>MTHVIRYAILVISLLCTAFFIANTVLFNFTVICMNPKNRLPGQEVTPINANATEEDLRDLSGGIYTTFEESWILSSVAIGAVLGTLPCIHATEFMGLRTTFTVIGILSGVATLIAPFWALNVWMVLAIRFIQGFGMACASVAIGIIPMTWGGTKEKGIFVSTLTCCYQLGPILAMPLAGVFCSSPLGWNGPTTSLEVPLLFVRSIKVRPLREPQKLPKIKQKVPYGKIFTTLSVWGVLCTGLGDAIGYMVFVLYGPIYINKVLNFDVSHTGFLSAIPYVFSIFTKFLGGLFLDKATCVSDSVRVMLFTALSQVAMAVSFFLLTLLHSDTPILAEVVFIMAIVVSGLHHIGLMGAFHIVAGRYTFVLSSVVALLDGLIGLLLPRFVAWVSASHESDEWTIIFYTISAVLIITDIIFVLITRLKPAPWSITDEEDKEFRAKFSFRASNYEKEPQVCLQTIHSNGVDEW</sequence>
<evidence type="ECO:0000313" key="4">
    <source>
        <dbReference type="EMBL" id="TKR59479.1"/>
    </source>
</evidence>
<dbReference type="SUPFAM" id="SSF103473">
    <property type="entry name" value="MFS general substrate transporter"/>
    <property type="match status" value="1"/>
</dbReference>
<reference evidence="4 5" key="2">
    <citation type="journal article" date="2019" name="G3 (Bethesda)">
        <title>Hybrid Assembly of the Genome of the Entomopathogenic Nematode Steinernema carpocapsae Identifies the X-Chromosome.</title>
        <authorList>
            <person name="Serra L."/>
            <person name="Macchietto M."/>
            <person name="Macias-Munoz A."/>
            <person name="McGill C.J."/>
            <person name="Rodriguez I.M."/>
            <person name="Rodriguez B."/>
            <person name="Murad R."/>
            <person name="Mortazavi A."/>
        </authorList>
    </citation>
    <scope>NUCLEOTIDE SEQUENCE [LARGE SCALE GENOMIC DNA]</scope>
    <source>
        <strain evidence="4 5">ALL</strain>
    </source>
</reference>
<keyword evidence="2" id="KW-0472">Membrane</keyword>
<feature type="transmembrane region" description="Helical" evidence="2">
    <location>
        <begin position="7"/>
        <end position="32"/>
    </location>
</feature>
<comment type="caution">
    <text evidence="4">The sequence shown here is derived from an EMBL/GenBank/DDBJ whole genome shotgun (WGS) entry which is preliminary data.</text>
</comment>
<dbReference type="PROSITE" id="PS50850">
    <property type="entry name" value="MFS"/>
    <property type="match status" value="1"/>
</dbReference>
<dbReference type="EMBL" id="AZBU02000012">
    <property type="protein sequence ID" value="TKR59479.1"/>
    <property type="molecule type" value="Genomic_DNA"/>
</dbReference>
<accession>A0A4U5LTR7</accession>
<keyword evidence="2" id="KW-1133">Transmembrane helix</keyword>
<dbReference type="PANTHER" id="PTHR45757">
    <property type="entry name" value="PROTEIN CBG23364-RELATED"/>
    <property type="match status" value="1"/>
</dbReference>
<evidence type="ECO:0000259" key="3">
    <source>
        <dbReference type="PROSITE" id="PS50850"/>
    </source>
</evidence>
<feature type="transmembrane region" description="Helical" evidence="2">
    <location>
        <begin position="331"/>
        <end position="355"/>
    </location>
</feature>
<dbReference type="OrthoDB" id="2985014at2759"/>
<organism evidence="4 5">
    <name type="scientific">Steinernema carpocapsae</name>
    <name type="common">Entomopathogenic nematode</name>
    <dbReference type="NCBI Taxonomy" id="34508"/>
    <lineage>
        <taxon>Eukaryota</taxon>
        <taxon>Metazoa</taxon>
        <taxon>Ecdysozoa</taxon>
        <taxon>Nematoda</taxon>
        <taxon>Chromadorea</taxon>
        <taxon>Rhabditida</taxon>
        <taxon>Tylenchina</taxon>
        <taxon>Panagrolaimomorpha</taxon>
        <taxon>Strongyloidoidea</taxon>
        <taxon>Steinernematidae</taxon>
        <taxon>Steinernema</taxon>
    </lineage>
</organism>
<feature type="transmembrane region" description="Helical" evidence="2">
    <location>
        <begin position="126"/>
        <end position="146"/>
    </location>
</feature>
<name>A0A4U5LTR7_STECR</name>
<feature type="transmembrane region" description="Helical" evidence="2">
    <location>
        <begin position="304"/>
        <end position="325"/>
    </location>
</feature>
<evidence type="ECO:0000313" key="5">
    <source>
        <dbReference type="Proteomes" id="UP000298663"/>
    </source>
</evidence>
<dbReference type="InterPro" id="IPR011701">
    <property type="entry name" value="MFS"/>
</dbReference>
<dbReference type="GO" id="GO:0016020">
    <property type="term" value="C:membrane"/>
    <property type="evidence" value="ECO:0007669"/>
    <property type="project" value="UniProtKB-SubCell"/>
</dbReference>
<feature type="transmembrane region" description="Helical" evidence="2">
    <location>
        <begin position="101"/>
        <end position="120"/>
    </location>
</feature>
<feature type="transmembrane region" description="Helical" evidence="2">
    <location>
        <begin position="228"/>
        <end position="251"/>
    </location>
</feature>
<protein>
    <recommendedName>
        <fullName evidence="3">Major facilitator superfamily (MFS) profile domain-containing protein</fullName>
    </recommendedName>
</protein>
<evidence type="ECO:0000256" key="1">
    <source>
        <dbReference type="ARBA" id="ARBA00004141"/>
    </source>
</evidence>
<dbReference type="AlphaFoldDB" id="A0A4U5LTR7"/>
<feature type="transmembrane region" description="Helical" evidence="2">
    <location>
        <begin position="71"/>
        <end position="89"/>
    </location>
</feature>
<evidence type="ECO:0000256" key="2">
    <source>
        <dbReference type="SAM" id="Phobius"/>
    </source>
</evidence>
<dbReference type="Pfam" id="PF07690">
    <property type="entry name" value="MFS_1"/>
    <property type="match status" value="1"/>
</dbReference>
<feature type="domain" description="Major facilitator superfamily (MFS) profile" evidence="3">
    <location>
        <begin position="14"/>
        <end position="423"/>
    </location>
</feature>
<dbReference type="InterPro" id="IPR020846">
    <property type="entry name" value="MFS_dom"/>
</dbReference>